<feature type="transmembrane region" description="Helical" evidence="1">
    <location>
        <begin position="105"/>
        <end position="126"/>
    </location>
</feature>
<dbReference type="RefSeq" id="WP_348261096.1">
    <property type="nucleotide sequence ID" value="NZ_CP121196.1"/>
</dbReference>
<feature type="transmembrane region" description="Helical" evidence="1">
    <location>
        <begin position="40"/>
        <end position="59"/>
    </location>
</feature>
<gene>
    <name evidence="2" type="ORF">P8935_14940</name>
</gene>
<sequence>MKIRGIAWATLLAFAGILSAGVSLYGLYATIRIDLRQDTALSFLYCALPVLCFPVFLLVRPASRSAFVLSLMALSYLGAYSALNWRTCSELGYCEGVTATVMQTLSTNVVLAFFAVVILMLIAQLVDDRSSIWSHGR</sequence>
<feature type="transmembrane region" description="Helical" evidence="1">
    <location>
        <begin position="7"/>
        <end position="28"/>
    </location>
</feature>
<keyword evidence="1" id="KW-0812">Transmembrane</keyword>
<keyword evidence="1" id="KW-0472">Membrane</keyword>
<dbReference type="AlphaFoldDB" id="A0AAU7DDQ4"/>
<protein>
    <submittedName>
        <fullName evidence="2">Uncharacterized protein</fullName>
    </submittedName>
</protein>
<proteinExistence type="predicted"/>
<organism evidence="2">
    <name type="scientific">Telmatobacter sp. DSM 110680</name>
    <dbReference type="NCBI Taxonomy" id="3036704"/>
    <lineage>
        <taxon>Bacteria</taxon>
        <taxon>Pseudomonadati</taxon>
        <taxon>Acidobacteriota</taxon>
        <taxon>Terriglobia</taxon>
        <taxon>Terriglobales</taxon>
        <taxon>Acidobacteriaceae</taxon>
        <taxon>Telmatobacter</taxon>
    </lineage>
</organism>
<feature type="transmembrane region" description="Helical" evidence="1">
    <location>
        <begin position="66"/>
        <end position="85"/>
    </location>
</feature>
<dbReference type="EMBL" id="CP121196">
    <property type="protein sequence ID" value="XBH15863.1"/>
    <property type="molecule type" value="Genomic_DNA"/>
</dbReference>
<reference evidence="2" key="1">
    <citation type="submission" date="2023-03" db="EMBL/GenBank/DDBJ databases">
        <title>Edaphobacter sp.</title>
        <authorList>
            <person name="Huber K.J."/>
            <person name="Papendorf J."/>
            <person name="Pilke C."/>
            <person name="Bunk B."/>
            <person name="Sproeer C."/>
            <person name="Pester M."/>
        </authorList>
    </citation>
    <scope>NUCLEOTIDE SEQUENCE</scope>
    <source>
        <strain evidence="2">DSM 110680</strain>
    </source>
</reference>
<evidence type="ECO:0000256" key="1">
    <source>
        <dbReference type="SAM" id="Phobius"/>
    </source>
</evidence>
<name>A0AAU7DDQ4_9BACT</name>
<accession>A0AAU7DDQ4</accession>
<evidence type="ECO:0000313" key="2">
    <source>
        <dbReference type="EMBL" id="XBH15863.1"/>
    </source>
</evidence>
<keyword evidence="1" id="KW-1133">Transmembrane helix</keyword>